<dbReference type="PROSITE" id="PS00135">
    <property type="entry name" value="TRYPSIN_SER"/>
    <property type="match status" value="1"/>
</dbReference>
<name>A0A3L8Q661_CHLGU</name>
<dbReference type="AlphaFoldDB" id="A0A3L8Q661"/>
<comment type="caution">
    <text evidence="5">The sequence shown here is derived from an EMBL/GenBank/DDBJ whole genome shotgun (WGS) entry which is preliminary data.</text>
</comment>
<protein>
    <recommendedName>
        <fullName evidence="4">Peptidase S1 domain-containing protein</fullName>
    </recommendedName>
</protein>
<evidence type="ECO:0000313" key="6">
    <source>
        <dbReference type="Proteomes" id="UP000276834"/>
    </source>
</evidence>
<dbReference type="Gene3D" id="3.30.465.10">
    <property type="match status" value="1"/>
</dbReference>
<dbReference type="SUPFAM" id="SSF56176">
    <property type="entry name" value="FAD-binding/transporter-associated domain-like"/>
    <property type="match status" value="1"/>
</dbReference>
<reference evidence="5 6" key="1">
    <citation type="journal article" date="2018" name="Proc. R. Soc. B">
        <title>A non-coding region near Follistatin controls head colour polymorphism in the Gouldian finch.</title>
        <authorList>
            <person name="Toomey M.B."/>
            <person name="Marques C.I."/>
            <person name="Andrade P."/>
            <person name="Araujo P.M."/>
            <person name="Sabatino S."/>
            <person name="Gazda M.A."/>
            <person name="Afonso S."/>
            <person name="Lopes R.J."/>
            <person name="Corbo J.C."/>
            <person name="Carneiro M."/>
        </authorList>
    </citation>
    <scope>NUCLEOTIDE SEQUENCE [LARGE SCALE GENOMIC DNA]</scope>
    <source>
        <strain evidence="5">Red01</strain>
        <tissue evidence="5">Muscle</tissue>
    </source>
</reference>
<sequence length="1096" mass="112921">ASGSGEVPRGAYKSHQVPGRSVLTTAWRWRALPMPPSLRVRQARGLSGWEQWGGHTGPGWPEPPSHGRLCPADCGVPAIPPVIRGYNRIVNGEAAVPGSWPWQVSLQVRARGGPGAGVGAVMPAAVPAAVPGAEGRSPRQRNNGFHFCGGSLISENWVRQVGTGSAAGRAGPGHGHTVPREPAVPCLPVPRKTDTVVVGAYDQDAPVRVPAGSRGHHGRPAGLCPGPPCPGVCVPEESPVPLILRVRAPWGVHGVPHPCTAIPWAVPAPTHPSGQVSWMSSCSQELSRDRGSGLRGHSITGQGTVPGTEPCHPDTLPSRDPQEQSLGSPLFPKCPVPGTLAGAAGAQSRANPRFNMLTIKDDITLIKLATPAQLSDRVSPEFPGGMTCVTTGWGLTDSSGNCTFLSPSPFPSPRKSESESPSHPHIPIFVPVPLLIPITNPQPSPVPISTVIAVLSSSSCPPRPSPFPIPAPLPVPVLVLTPPAPRSLGHAGGAAAGGCAPAHQHPVQGVLGLSHPRRDGLCRRRRSLFLHGTCPWPPLPPGPRAPAAALTRCPVQGDSGGPLVCQKDGAWNLVGIVSWGSSNCDTETPGVYARACNKRCNPRSALGVLVTVLGRTGAGHGAGGGPGDPRLRMGHAVGWGQFSGHEDPCPGAQSGMGTPGWERGQMDRGTWAHLAGNGDRWTGDTVTPVPEWGNLAAMGTEGQGAWGALTENGDRWTGGCDDSCLGGGGPWGHVVSYGVMDPGAAAGTLEQAGGHRECGAMVNAHGNMTRGTGESQVPPVTGPQSRVSVGEGQTGCGEGDVPVVPVLLPLQHGPAEGAGAGGSPGAPQLLLQGGAGAPRATRVLTWPLGLGIPEAPPLFPPQPPLPPDFVEGLRAVVGAPNVSTATAVREQHGHDDWDRWRGEGPWKGRREGKRPGKAGAIGRGRGPGEGPGPRTGNIWVDKGPWGREGPCDKSQAGEGPWGGRVKRLSQSVSGAACPPAVPPRTSWCAGAGSPVSPPPGAHGALWHRHRPGRRRQCRAGIGSPAPLALLGTLGARPCPDSQLPLCQGGVCFDLSRMDAITELSLEDFSVAVEPGVTRKALNKHLRGTGLWFPVGT</sequence>
<feature type="region of interest" description="Disordered" evidence="3">
    <location>
        <begin position="887"/>
        <end position="937"/>
    </location>
</feature>
<dbReference type="Pfam" id="PF01565">
    <property type="entry name" value="FAD_binding_4"/>
    <property type="match status" value="1"/>
</dbReference>
<feature type="region of interest" description="Disordered" evidence="3">
    <location>
        <begin position="286"/>
        <end position="332"/>
    </location>
</feature>
<feature type="region of interest" description="Disordered" evidence="3">
    <location>
        <begin position="771"/>
        <end position="794"/>
    </location>
</feature>
<dbReference type="InterPro" id="IPR001254">
    <property type="entry name" value="Trypsin_dom"/>
</dbReference>
<dbReference type="InterPro" id="IPR009003">
    <property type="entry name" value="Peptidase_S1_PA"/>
</dbReference>
<dbReference type="Proteomes" id="UP000276834">
    <property type="component" value="Unassembled WGS sequence"/>
</dbReference>
<evidence type="ECO:0000256" key="3">
    <source>
        <dbReference type="SAM" id="MobiDB-lite"/>
    </source>
</evidence>
<evidence type="ECO:0000259" key="4">
    <source>
        <dbReference type="PROSITE" id="PS50240"/>
    </source>
</evidence>
<dbReference type="InterPro" id="IPR033116">
    <property type="entry name" value="TRYPSIN_SER"/>
</dbReference>
<dbReference type="PANTHER" id="PTHR24250:SF50">
    <property type="entry name" value="PEPTIDASE S1 DOMAIN-CONTAINING PROTEIN"/>
    <property type="match status" value="1"/>
</dbReference>
<dbReference type="SMART" id="SM00020">
    <property type="entry name" value="Tryp_SPc"/>
    <property type="match status" value="1"/>
</dbReference>
<evidence type="ECO:0000256" key="2">
    <source>
        <dbReference type="ARBA" id="ARBA00023157"/>
    </source>
</evidence>
<feature type="region of interest" description="Disordered" evidence="3">
    <location>
        <begin position="163"/>
        <end position="183"/>
    </location>
</feature>
<proteinExistence type="predicted"/>
<dbReference type="InterPro" id="IPR006094">
    <property type="entry name" value="Oxid_FAD_bind_N"/>
</dbReference>
<feature type="non-terminal residue" evidence="5">
    <location>
        <position position="1"/>
    </location>
</feature>
<dbReference type="GO" id="GO:0050660">
    <property type="term" value="F:flavin adenine dinucleotide binding"/>
    <property type="evidence" value="ECO:0007669"/>
    <property type="project" value="InterPro"/>
</dbReference>
<dbReference type="InterPro" id="IPR016169">
    <property type="entry name" value="FAD-bd_PCMH_sub2"/>
</dbReference>
<feature type="domain" description="Peptidase S1" evidence="4">
    <location>
        <begin position="89"/>
        <end position="639"/>
    </location>
</feature>
<dbReference type="GO" id="GO:0006508">
    <property type="term" value="P:proteolysis"/>
    <property type="evidence" value="ECO:0007669"/>
    <property type="project" value="InterPro"/>
</dbReference>
<dbReference type="InterPro" id="IPR036318">
    <property type="entry name" value="FAD-bd_PCMH-like_sf"/>
</dbReference>
<dbReference type="GO" id="GO:0004252">
    <property type="term" value="F:serine-type endopeptidase activity"/>
    <property type="evidence" value="ECO:0007669"/>
    <property type="project" value="InterPro"/>
</dbReference>
<comment type="cofactor">
    <cofactor evidence="1">
        <name>FAD</name>
        <dbReference type="ChEBI" id="CHEBI:57692"/>
    </cofactor>
</comment>
<evidence type="ECO:0000256" key="1">
    <source>
        <dbReference type="ARBA" id="ARBA00001974"/>
    </source>
</evidence>
<feature type="compositionally biased region" description="Basic and acidic residues" evidence="3">
    <location>
        <begin position="889"/>
        <end position="909"/>
    </location>
</feature>
<keyword evidence="6" id="KW-1185">Reference proteome</keyword>
<dbReference type="EMBL" id="QUSF01005621">
    <property type="protein sequence ID" value="RLV62708.1"/>
    <property type="molecule type" value="Genomic_DNA"/>
</dbReference>
<dbReference type="SUPFAM" id="SSF50494">
    <property type="entry name" value="Trypsin-like serine proteases"/>
    <property type="match status" value="2"/>
</dbReference>
<evidence type="ECO:0000313" key="5">
    <source>
        <dbReference type="EMBL" id="RLV62708.1"/>
    </source>
</evidence>
<keyword evidence="2" id="KW-1015">Disulfide bond</keyword>
<gene>
    <name evidence="5" type="ORF">DV515_00019027</name>
</gene>
<feature type="non-terminal residue" evidence="5">
    <location>
        <position position="1096"/>
    </location>
</feature>
<dbReference type="PANTHER" id="PTHR24250">
    <property type="entry name" value="CHYMOTRYPSIN-RELATED"/>
    <property type="match status" value="1"/>
</dbReference>
<dbReference type="OrthoDB" id="5332616at2759"/>
<dbReference type="InterPro" id="IPR043504">
    <property type="entry name" value="Peptidase_S1_PA_chymotrypsin"/>
</dbReference>
<organism evidence="5 6">
    <name type="scientific">Chloebia gouldiae</name>
    <name type="common">Gouldian finch</name>
    <name type="synonym">Erythrura gouldiae</name>
    <dbReference type="NCBI Taxonomy" id="44316"/>
    <lineage>
        <taxon>Eukaryota</taxon>
        <taxon>Metazoa</taxon>
        <taxon>Chordata</taxon>
        <taxon>Craniata</taxon>
        <taxon>Vertebrata</taxon>
        <taxon>Euteleostomi</taxon>
        <taxon>Archelosauria</taxon>
        <taxon>Archosauria</taxon>
        <taxon>Dinosauria</taxon>
        <taxon>Saurischia</taxon>
        <taxon>Theropoda</taxon>
        <taxon>Coelurosauria</taxon>
        <taxon>Aves</taxon>
        <taxon>Neognathae</taxon>
        <taxon>Neoaves</taxon>
        <taxon>Telluraves</taxon>
        <taxon>Australaves</taxon>
        <taxon>Passeriformes</taxon>
        <taxon>Passeroidea</taxon>
        <taxon>Passeridae</taxon>
        <taxon>Chloebia</taxon>
    </lineage>
</organism>
<accession>A0A3L8Q661</accession>
<feature type="compositionally biased region" description="Gly residues" evidence="3">
    <location>
        <begin position="919"/>
        <end position="933"/>
    </location>
</feature>
<dbReference type="PROSITE" id="PS50240">
    <property type="entry name" value="TRYPSIN_DOM"/>
    <property type="match status" value="1"/>
</dbReference>
<dbReference type="Gene3D" id="2.40.10.10">
    <property type="entry name" value="Trypsin-like serine proteases"/>
    <property type="match status" value="3"/>
</dbReference>
<dbReference type="Pfam" id="PF00089">
    <property type="entry name" value="Trypsin"/>
    <property type="match status" value="1"/>
</dbReference>